<reference evidence="2" key="1">
    <citation type="journal article" date="2019" name="Microbiol. Immunol.">
        <title>Molecular and phenotypic characterization of Leptospira johnsonii sp. nov., Leptospira ellinghausenii sp. nov. and Leptospira ryugenii sp. nov. isolated from soil and water in Japan.</title>
        <authorList>
            <person name="Masuzawa T."/>
            <person name="Saito M."/>
            <person name="Nakao R."/>
            <person name="Nikaido Y."/>
            <person name="Matsumoto M."/>
            <person name="Ogawa M."/>
            <person name="Yokoyama M."/>
            <person name="Hidaka Y."/>
            <person name="Tomita J."/>
            <person name="Sakakibara K."/>
            <person name="Suzuki K."/>
            <person name="Yasuda S."/>
            <person name="Sato H."/>
            <person name="Yamaguchi M."/>
            <person name="Yoshida S.I."/>
            <person name="Koizumi N."/>
            <person name="Kawamura Y."/>
        </authorList>
    </citation>
    <scope>NUCLEOTIDE SEQUENCE [LARGE SCALE GENOMIC DNA]</scope>
    <source>
        <strain evidence="2">E18</strain>
    </source>
</reference>
<comment type="caution">
    <text evidence="1">The sequence shown here is derived from an EMBL/GenBank/DDBJ whole genome shotgun (WGS) entry which is preliminary data.</text>
</comment>
<organism evidence="1 2">
    <name type="scientific">Leptospira ellinghausenii</name>
    <dbReference type="NCBI Taxonomy" id="1917822"/>
    <lineage>
        <taxon>Bacteria</taxon>
        <taxon>Pseudomonadati</taxon>
        <taxon>Spirochaetota</taxon>
        <taxon>Spirochaetia</taxon>
        <taxon>Leptospirales</taxon>
        <taxon>Leptospiraceae</taxon>
        <taxon>Leptospira</taxon>
    </lineage>
</organism>
<dbReference type="EMBL" id="BFAZ01000011">
    <property type="protein sequence ID" value="GBF44358.1"/>
    <property type="molecule type" value="Genomic_DNA"/>
</dbReference>
<evidence type="ECO:0000313" key="2">
    <source>
        <dbReference type="Proteomes" id="UP000245206"/>
    </source>
</evidence>
<dbReference type="OrthoDB" id="378710at2"/>
<dbReference type="Gene3D" id="3.40.50.300">
    <property type="entry name" value="P-loop containing nucleotide triphosphate hydrolases"/>
    <property type="match status" value="1"/>
</dbReference>
<keyword evidence="2" id="KW-1185">Reference proteome</keyword>
<dbReference type="AlphaFoldDB" id="A0A2P2DIB1"/>
<accession>A0A2P2DIB1</accession>
<protein>
    <submittedName>
        <fullName evidence="1">Uncharacterized protein</fullName>
    </submittedName>
</protein>
<gene>
    <name evidence="1" type="ORF">LPTSP2_36610</name>
</gene>
<sequence length="563" mass="64429">MIQIEELRKELKRYPAKVAEIYLKRFLEKQKAQYGEGNPATLRRVKAIESFRVFLNTYFAHYFSTEFGEQQLELIEDIQAFAGKKGRGPMKIIRALSRGFGKSTILSLCGVMWLVLRRDWHFVIMVSASLTQAKGFLQKIVDECEDNELLVSDFPELRPAKDQKGQNVAWNDLDIVFRGGARIIAKGFLNAIRGTRYRQYRPDALIVDDPDEEKDVESDSRMQKKYRWFDRAALKLGAQWGIDVVLSYTTLSPNCVGEVIYNDTKKYWDWNRKKFSAIGTRPDGSEYSTWEAGAPLSMLLKEREVDPISFARERQNVILAEIDQKFKGRIQTYEFVRPESFQGWTLGLAVDLSLGKTQRSDYSAIVGVGLSPQGKFYELYSDIARRPPDQIQIDLVKALRAFPWTVAGVETSGGQEYFLDAFKRHLEDWNELCVNPNNGQGLSPTDRIIVPMVGIPNTGDKIKRIEGALQTIIATGLMLLRSDSNLLFEMLNEFPYKKLDGPDALEMAHRLIVEQMGNMISIVTPEQLAKAREREAGLHQESQVTIGKSIEQLRREQLRRRGY</sequence>
<proteinExistence type="predicted"/>
<dbReference type="RefSeq" id="WP_108961331.1">
    <property type="nucleotide sequence ID" value="NZ_BFAZ01000011.1"/>
</dbReference>
<name>A0A2P2DIB1_9LEPT</name>
<dbReference type="InterPro" id="IPR027417">
    <property type="entry name" value="P-loop_NTPase"/>
</dbReference>
<dbReference type="Proteomes" id="UP000245206">
    <property type="component" value="Unassembled WGS sequence"/>
</dbReference>
<evidence type="ECO:0000313" key="1">
    <source>
        <dbReference type="EMBL" id="GBF44358.1"/>
    </source>
</evidence>